<gene>
    <name evidence="2" type="ORF">CcrSC_gp219</name>
</gene>
<reference evidence="2" key="2">
    <citation type="submission" date="2021-07" db="EMBL/GenBank/DDBJ databases">
        <title>Giant CbK-like Caulobacter bacteriophages have genetically divergent genomes.</title>
        <authorList>
            <person name="Wilson K."/>
            <person name="Ely B."/>
        </authorList>
    </citation>
    <scope>NUCLEOTIDE SEQUENCE</scope>
</reference>
<accession>A0A385ED61</accession>
<dbReference type="GO" id="GO:0016874">
    <property type="term" value="F:ligase activity"/>
    <property type="evidence" value="ECO:0007669"/>
    <property type="project" value="UniProtKB-KW"/>
</dbReference>
<dbReference type="Gene3D" id="3.30.470.30">
    <property type="entry name" value="DNA ligase/mRNA capping enzyme"/>
    <property type="match status" value="1"/>
</dbReference>
<dbReference type="Pfam" id="PF09511">
    <property type="entry name" value="RNA_lig_T4_1"/>
    <property type="match status" value="1"/>
</dbReference>
<reference evidence="2" key="1">
    <citation type="submission" date="2018-07" db="EMBL/GenBank/DDBJ databases">
        <authorList>
            <person name="Wilson K.M."/>
            <person name="Ely B."/>
        </authorList>
    </citation>
    <scope>NUCLEOTIDE SEQUENCE</scope>
</reference>
<evidence type="ECO:0000259" key="1">
    <source>
        <dbReference type="Pfam" id="PF09511"/>
    </source>
</evidence>
<evidence type="ECO:0000313" key="2">
    <source>
        <dbReference type="EMBL" id="AXQ69801.1"/>
    </source>
</evidence>
<keyword evidence="2" id="KW-0436">Ligase</keyword>
<sequence length="384" mass="42998">MSIFPLIEHIDQLLPALAGREEFVVAKKDGYTVIDYRYVLADSFDEPLRRECRGIKFDEEGVIIARPLHKFFNWGEKPETGLQQVDFAKPHVVMEKMDGSMIHPAFVKDKLVFMTRMGRTDVALEAERLFLEGNDYLRQGLIESLVSGFTPVFEYIGPDNRIVEAYDKPELVLLQARDIANGDYLSLDALQVLSVEYGVRVAPTYPAFSRHEDVLAVHSRAEGGEGVVLVFEDGLFVKIKTDEYRRLHRIKDDVSREHDLARLILDGQIDDALPLFDERTRAQVEAFAGTLMSAYAGLGDRVQMLVTAGQDVDQKTFATVTLKDAPNGVRSCAFSLRKDPSIGAGKVVHDFLIAHTKDAKAFDSVRDMLGGVRFEGKVARMEAG</sequence>
<feature type="domain" description="T4 RNA ligase 1-like N-terminal" evidence="1">
    <location>
        <begin position="51"/>
        <end position="243"/>
    </location>
</feature>
<name>A0A385ED61_9CAUD</name>
<proteinExistence type="predicted"/>
<dbReference type="InterPro" id="IPR019039">
    <property type="entry name" value="T4-Rnl1-like_N"/>
</dbReference>
<protein>
    <submittedName>
        <fullName evidence="2">RNA ligase</fullName>
    </submittedName>
</protein>
<dbReference type="Proteomes" id="UP000259683">
    <property type="component" value="Segment"/>
</dbReference>
<dbReference type="EMBL" id="MH588547">
    <property type="protein sequence ID" value="AXQ69801.1"/>
    <property type="molecule type" value="Genomic_DNA"/>
</dbReference>
<dbReference type="Gene3D" id="1.10.3550.20">
    <property type="match status" value="1"/>
</dbReference>
<evidence type="ECO:0000313" key="3">
    <source>
        <dbReference type="Proteomes" id="UP000259683"/>
    </source>
</evidence>
<organism evidence="2 3">
    <name type="scientific">Caulobacter phage CcrSC</name>
    <dbReference type="NCBI Taxonomy" id="2283272"/>
    <lineage>
        <taxon>Viruses</taxon>
        <taxon>Duplodnaviria</taxon>
        <taxon>Heunggongvirae</taxon>
        <taxon>Uroviricota</taxon>
        <taxon>Caudoviricetes</taxon>
        <taxon>Jeanschmidtviridae</taxon>
        <taxon>Bertelyvirus</taxon>
        <taxon>Bertelyvirus SC</taxon>
    </lineage>
</organism>
<keyword evidence="3" id="KW-1185">Reference proteome</keyword>